<sequence>MNRLTLIKDSLSENCLKFYSILGINSLNITFSIELVDCGRVGKFFQQCSWMSLIIEQTMHACQLV</sequence>
<comment type="caution">
    <text evidence="1">The sequence shown here is derived from an EMBL/GenBank/DDBJ whole genome shotgun (WGS) entry which is preliminary data.</text>
</comment>
<proteinExistence type="predicted"/>
<name>A0A0V1FRH4_TRIPS</name>
<evidence type="ECO:0000313" key="2">
    <source>
        <dbReference type="Proteomes" id="UP000054995"/>
    </source>
</evidence>
<dbReference type="AlphaFoldDB" id="A0A0V1FRH4"/>
<protein>
    <submittedName>
        <fullName evidence="1">Uncharacterized protein</fullName>
    </submittedName>
</protein>
<keyword evidence="2" id="KW-1185">Reference proteome</keyword>
<reference evidence="1 2" key="1">
    <citation type="submission" date="2015-01" db="EMBL/GenBank/DDBJ databases">
        <title>Evolution of Trichinella species and genotypes.</title>
        <authorList>
            <person name="Korhonen P.K."/>
            <person name="Edoardo P."/>
            <person name="Giuseppe L.R."/>
            <person name="Gasser R.B."/>
        </authorList>
    </citation>
    <scope>NUCLEOTIDE SEQUENCE [LARGE SCALE GENOMIC DNA]</scope>
    <source>
        <strain evidence="1">ISS470</strain>
    </source>
</reference>
<evidence type="ECO:0000313" key="1">
    <source>
        <dbReference type="EMBL" id="KRY88621.1"/>
    </source>
</evidence>
<dbReference type="Proteomes" id="UP000054995">
    <property type="component" value="Unassembled WGS sequence"/>
</dbReference>
<dbReference type="EMBL" id="JYDT01000040">
    <property type="protein sequence ID" value="KRY88621.1"/>
    <property type="molecule type" value="Genomic_DNA"/>
</dbReference>
<accession>A0A0V1FRH4</accession>
<gene>
    <name evidence="1" type="ORF">T4D_14924</name>
</gene>
<organism evidence="1 2">
    <name type="scientific">Trichinella pseudospiralis</name>
    <name type="common">Parasitic roundworm</name>
    <dbReference type="NCBI Taxonomy" id="6337"/>
    <lineage>
        <taxon>Eukaryota</taxon>
        <taxon>Metazoa</taxon>
        <taxon>Ecdysozoa</taxon>
        <taxon>Nematoda</taxon>
        <taxon>Enoplea</taxon>
        <taxon>Dorylaimia</taxon>
        <taxon>Trichinellida</taxon>
        <taxon>Trichinellidae</taxon>
        <taxon>Trichinella</taxon>
    </lineage>
</organism>